<dbReference type="PANTHER" id="PTHR46594">
    <property type="entry name" value="P-TYPE CATION-TRANSPORTING ATPASE"/>
    <property type="match status" value="1"/>
</dbReference>
<dbReference type="InterPro" id="IPR006121">
    <property type="entry name" value="HMA_dom"/>
</dbReference>
<comment type="caution">
    <text evidence="3">The sequence shown here is derived from an EMBL/GenBank/DDBJ whole genome shotgun (WGS) entry which is preliminary data.</text>
</comment>
<dbReference type="SUPFAM" id="SSF55008">
    <property type="entry name" value="HMA, heavy metal-associated domain"/>
    <property type="match status" value="1"/>
</dbReference>
<dbReference type="Gene3D" id="3.30.70.100">
    <property type="match status" value="1"/>
</dbReference>
<dbReference type="Proteomes" id="UP000518288">
    <property type="component" value="Unassembled WGS sequence"/>
</dbReference>
<keyword evidence="1" id="KW-0479">Metal-binding</keyword>
<keyword evidence="4" id="KW-1185">Reference proteome</keyword>
<dbReference type="InterPro" id="IPR036163">
    <property type="entry name" value="HMA_dom_sf"/>
</dbReference>
<dbReference type="EMBL" id="JACCFH010000001">
    <property type="protein sequence ID" value="NYG32397.1"/>
    <property type="molecule type" value="Genomic_DNA"/>
</dbReference>
<proteinExistence type="predicted"/>
<dbReference type="Pfam" id="PF00403">
    <property type="entry name" value="HMA"/>
    <property type="match status" value="1"/>
</dbReference>
<dbReference type="PROSITE" id="PS50846">
    <property type="entry name" value="HMA_2"/>
    <property type="match status" value="1"/>
</dbReference>
<dbReference type="AlphaFoldDB" id="A0A7Y9U670"/>
<feature type="domain" description="HMA" evidence="2">
    <location>
        <begin position="2"/>
        <end position="68"/>
    </location>
</feature>
<name>A0A7Y9U670_9BURK</name>
<protein>
    <submittedName>
        <fullName evidence="3">Copper chaperone</fullName>
    </submittedName>
</protein>
<dbReference type="PRINTS" id="PR00942">
    <property type="entry name" value="CUATPASEI"/>
</dbReference>
<accession>A0A7Y9U670</accession>
<organism evidence="3 4">
    <name type="scientific">Sphaerotilus montanus</name>
    <dbReference type="NCBI Taxonomy" id="522889"/>
    <lineage>
        <taxon>Bacteria</taxon>
        <taxon>Pseudomonadati</taxon>
        <taxon>Pseudomonadota</taxon>
        <taxon>Betaproteobacteria</taxon>
        <taxon>Burkholderiales</taxon>
        <taxon>Sphaerotilaceae</taxon>
        <taxon>Sphaerotilus</taxon>
    </lineage>
</organism>
<evidence type="ECO:0000259" key="2">
    <source>
        <dbReference type="PROSITE" id="PS50846"/>
    </source>
</evidence>
<evidence type="ECO:0000313" key="3">
    <source>
        <dbReference type="EMBL" id="NYG32397.1"/>
    </source>
</evidence>
<sequence length="69" mass="7025">MTDLTLPITGMTCGGCVRSVTAVLQALPGVESVNVTLTPGQAQVRYDDAQVSSVQLAAAVEDAGFEVTA</sequence>
<dbReference type="FunFam" id="3.30.70.100:FF:000043">
    <property type="entry name" value="Copper-transporting ATPase 2"/>
    <property type="match status" value="1"/>
</dbReference>
<dbReference type="InterPro" id="IPR017969">
    <property type="entry name" value="Heavy-metal-associated_CS"/>
</dbReference>
<gene>
    <name evidence="3" type="ORF">BDD16_001383</name>
</gene>
<evidence type="ECO:0000256" key="1">
    <source>
        <dbReference type="ARBA" id="ARBA00022723"/>
    </source>
</evidence>
<dbReference type="PROSITE" id="PS01047">
    <property type="entry name" value="HMA_1"/>
    <property type="match status" value="1"/>
</dbReference>
<reference evidence="3 4" key="1">
    <citation type="submission" date="2020-07" db="EMBL/GenBank/DDBJ databases">
        <title>Genomic Encyclopedia of Archaeal and Bacterial Type Strains, Phase II (KMG-II): from individual species to whole genera.</title>
        <authorList>
            <person name="Goeker M."/>
        </authorList>
    </citation>
    <scope>NUCLEOTIDE SEQUENCE [LARGE SCALE GENOMIC DNA]</scope>
    <source>
        <strain evidence="3 4">DSM 21226</strain>
    </source>
</reference>
<evidence type="ECO:0000313" key="4">
    <source>
        <dbReference type="Proteomes" id="UP000518288"/>
    </source>
</evidence>
<dbReference type="CDD" id="cd00371">
    <property type="entry name" value="HMA"/>
    <property type="match status" value="1"/>
</dbReference>
<dbReference type="RefSeq" id="WP_179633293.1">
    <property type="nucleotide sequence ID" value="NZ_JACCFH010000001.1"/>
</dbReference>
<dbReference type="GO" id="GO:0046872">
    <property type="term" value="F:metal ion binding"/>
    <property type="evidence" value="ECO:0007669"/>
    <property type="project" value="UniProtKB-KW"/>
</dbReference>
<dbReference type="PANTHER" id="PTHR46594:SF4">
    <property type="entry name" value="P-TYPE CATION-TRANSPORTING ATPASE"/>
    <property type="match status" value="1"/>
</dbReference>